<evidence type="ECO:0000256" key="1">
    <source>
        <dbReference type="ARBA" id="ARBA00001974"/>
    </source>
</evidence>
<evidence type="ECO:0000256" key="9">
    <source>
        <dbReference type="ARBA" id="ARBA00034078"/>
    </source>
</evidence>
<evidence type="ECO:0000313" key="13">
    <source>
        <dbReference type="EMBL" id="GLR27488.1"/>
    </source>
</evidence>
<keyword evidence="2" id="KW-0285">Flavoprotein</keyword>
<name>A0ABQ5YSL4_9BURK</name>
<dbReference type="InterPro" id="IPR036010">
    <property type="entry name" value="2Fe-2S_ferredoxin-like_sf"/>
</dbReference>
<dbReference type="InterPro" id="IPR017938">
    <property type="entry name" value="Riboflavin_synthase-like_b-brl"/>
</dbReference>
<comment type="similarity">
    <text evidence="10">In the N-terminal section; belongs to the FAD-binding oxidoreductase type 6 family.</text>
</comment>
<dbReference type="Pfam" id="PF00175">
    <property type="entry name" value="NAD_binding_1"/>
    <property type="match status" value="1"/>
</dbReference>
<evidence type="ECO:0000256" key="2">
    <source>
        <dbReference type="ARBA" id="ARBA00022630"/>
    </source>
</evidence>
<dbReference type="Proteomes" id="UP001156664">
    <property type="component" value="Unassembled WGS sequence"/>
</dbReference>
<gene>
    <name evidence="13" type="ORF">GCM10007875_25790</name>
</gene>
<accession>A0ABQ5YSL4</accession>
<dbReference type="Pfam" id="PF00111">
    <property type="entry name" value="Fer2"/>
    <property type="match status" value="1"/>
</dbReference>
<evidence type="ECO:0000259" key="11">
    <source>
        <dbReference type="PROSITE" id="PS51085"/>
    </source>
</evidence>
<dbReference type="Gene3D" id="2.40.30.10">
    <property type="entry name" value="Translation factors"/>
    <property type="match status" value="1"/>
</dbReference>
<keyword evidence="8" id="KW-0411">Iron-sulfur</keyword>
<keyword evidence="14" id="KW-1185">Reference proteome</keyword>
<dbReference type="Gene3D" id="3.10.20.30">
    <property type="match status" value="1"/>
</dbReference>
<dbReference type="PRINTS" id="PR00410">
    <property type="entry name" value="PHEHYDRXLASE"/>
</dbReference>
<dbReference type="InterPro" id="IPR039261">
    <property type="entry name" value="FNR_nucleotide-bd"/>
</dbReference>
<comment type="cofactor">
    <cofactor evidence="9">
        <name>[2Fe-2S] cluster</name>
        <dbReference type="ChEBI" id="CHEBI:190135"/>
    </cofactor>
</comment>
<evidence type="ECO:0000256" key="7">
    <source>
        <dbReference type="ARBA" id="ARBA00023004"/>
    </source>
</evidence>
<organism evidence="13 14">
    <name type="scientific">Limnobacter litoralis</name>
    <dbReference type="NCBI Taxonomy" id="481366"/>
    <lineage>
        <taxon>Bacteria</taxon>
        <taxon>Pseudomonadati</taxon>
        <taxon>Pseudomonadota</taxon>
        <taxon>Betaproteobacteria</taxon>
        <taxon>Burkholderiales</taxon>
        <taxon>Burkholderiaceae</taxon>
        <taxon>Limnobacter</taxon>
    </lineage>
</organism>
<dbReference type="InterPro" id="IPR050415">
    <property type="entry name" value="MRET"/>
</dbReference>
<keyword evidence="4" id="KW-0479">Metal-binding</keyword>
<dbReference type="SUPFAM" id="SSF54292">
    <property type="entry name" value="2Fe-2S ferredoxin-like"/>
    <property type="match status" value="1"/>
</dbReference>
<evidence type="ECO:0000256" key="10">
    <source>
        <dbReference type="ARBA" id="ARBA00061434"/>
    </source>
</evidence>
<dbReference type="PRINTS" id="PR00371">
    <property type="entry name" value="FPNCR"/>
</dbReference>
<dbReference type="SUPFAM" id="SSF52343">
    <property type="entry name" value="Ferredoxin reductase-like, C-terminal NADP-linked domain"/>
    <property type="match status" value="1"/>
</dbReference>
<dbReference type="PANTHER" id="PTHR47354">
    <property type="entry name" value="NADH OXIDOREDUCTASE HCR"/>
    <property type="match status" value="1"/>
</dbReference>
<keyword evidence="3" id="KW-0001">2Fe-2S</keyword>
<comment type="cofactor">
    <cofactor evidence="1">
        <name>FAD</name>
        <dbReference type="ChEBI" id="CHEBI:57692"/>
    </cofactor>
</comment>
<feature type="domain" description="2Fe-2S ferredoxin-type" evidence="11">
    <location>
        <begin position="294"/>
        <end position="376"/>
    </location>
</feature>
<dbReference type="PROSITE" id="PS51384">
    <property type="entry name" value="FAD_FR"/>
    <property type="match status" value="1"/>
</dbReference>
<evidence type="ECO:0000256" key="6">
    <source>
        <dbReference type="ARBA" id="ARBA00023002"/>
    </source>
</evidence>
<sequence length="376" mass="41526">MLQHSEADRSSVLGFIRKVSDAFAFPLRVSHYIELVNPLWADHSMQARIEKVWDETSTARTLTLRPGANWRTFKPGQHVRVGIPIGGRHFTRTYSISSGAESPDGCFSITVKAIPGGFVSNHIVRKLKVGDYIPVGIAQGDFYLPDAQPVEPLFITAGSGITPIMSMLRTLDREDRMPDVRHIHYAPHVHDVIFGQALTDLQARYNRYHLQRIYTREPGQAESAAGSAGSQHFSPAQLEQFCPDWRSRDVYACGPQSLLDALESFWESQGLRRQLHTERFRAPLAVSAQPGQAGRVTFAKSDAVVDSDGQTNLLRVAEDNGLNPEHGCRMGICHGCDVKLVSGCVRDLRTDELLQEAGQVIQICVCAAVGDAVIDV</sequence>
<evidence type="ECO:0000256" key="5">
    <source>
        <dbReference type="ARBA" id="ARBA00022827"/>
    </source>
</evidence>
<feature type="domain" description="FAD-binding FR-type" evidence="12">
    <location>
        <begin position="42"/>
        <end position="145"/>
    </location>
</feature>
<keyword evidence="7" id="KW-0408">Iron</keyword>
<dbReference type="Pfam" id="PF00970">
    <property type="entry name" value="FAD_binding_6"/>
    <property type="match status" value="1"/>
</dbReference>
<evidence type="ECO:0000256" key="4">
    <source>
        <dbReference type="ARBA" id="ARBA00022723"/>
    </source>
</evidence>
<dbReference type="SUPFAM" id="SSF63380">
    <property type="entry name" value="Riboflavin synthase domain-like"/>
    <property type="match status" value="1"/>
</dbReference>
<comment type="caution">
    <text evidence="13">The sequence shown here is derived from an EMBL/GenBank/DDBJ whole genome shotgun (WGS) entry which is preliminary data.</text>
</comment>
<evidence type="ECO:0000259" key="12">
    <source>
        <dbReference type="PROSITE" id="PS51384"/>
    </source>
</evidence>
<dbReference type="InterPro" id="IPR017927">
    <property type="entry name" value="FAD-bd_FR_type"/>
</dbReference>
<keyword evidence="5" id="KW-0274">FAD</keyword>
<dbReference type="InterPro" id="IPR001041">
    <property type="entry name" value="2Fe-2S_ferredoxin-type"/>
</dbReference>
<dbReference type="InterPro" id="IPR001709">
    <property type="entry name" value="Flavoprot_Pyr_Nucl_cyt_Rdtase"/>
</dbReference>
<dbReference type="InterPro" id="IPR001433">
    <property type="entry name" value="OxRdtase_FAD/NAD-bd"/>
</dbReference>
<dbReference type="PROSITE" id="PS51085">
    <property type="entry name" value="2FE2S_FER_2"/>
    <property type="match status" value="1"/>
</dbReference>
<dbReference type="RefSeq" id="WP_284282297.1">
    <property type="nucleotide sequence ID" value="NZ_BSOJ01000032.1"/>
</dbReference>
<dbReference type="CDD" id="cd00207">
    <property type="entry name" value="fer2"/>
    <property type="match status" value="1"/>
</dbReference>
<evidence type="ECO:0000256" key="8">
    <source>
        <dbReference type="ARBA" id="ARBA00023014"/>
    </source>
</evidence>
<evidence type="ECO:0000313" key="14">
    <source>
        <dbReference type="Proteomes" id="UP001156664"/>
    </source>
</evidence>
<dbReference type="Gene3D" id="3.40.50.80">
    <property type="entry name" value="Nucleotide-binding domain of ferredoxin-NADP reductase (FNR) module"/>
    <property type="match status" value="1"/>
</dbReference>
<proteinExistence type="inferred from homology"/>
<dbReference type="InterPro" id="IPR012675">
    <property type="entry name" value="Beta-grasp_dom_sf"/>
</dbReference>
<dbReference type="CDD" id="cd06216">
    <property type="entry name" value="FNR_iron_sulfur_binding_2"/>
    <property type="match status" value="1"/>
</dbReference>
<keyword evidence="6" id="KW-0560">Oxidoreductase</keyword>
<dbReference type="InterPro" id="IPR008333">
    <property type="entry name" value="Cbr1-like_FAD-bd_dom"/>
</dbReference>
<reference evidence="14" key="1">
    <citation type="journal article" date="2019" name="Int. J. Syst. Evol. Microbiol.">
        <title>The Global Catalogue of Microorganisms (GCM) 10K type strain sequencing project: providing services to taxonomists for standard genome sequencing and annotation.</title>
        <authorList>
            <consortium name="The Broad Institute Genomics Platform"/>
            <consortium name="The Broad Institute Genome Sequencing Center for Infectious Disease"/>
            <person name="Wu L."/>
            <person name="Ma J."/>
        </authorList>
    </citation>
    <scope>NUCLEOTIDE SEQUENCE [LARGE SCALE GENOMIC DNA]</scope>
    <source>
        <strain evidence="14">NBRC 105857</strain>
    </source>
</reference>
<dbReference type="PANTHER" id="PTHR47354:SF6">
    <property type="entry name" value="NADH OXIDOREDUCTASE HCR"/>
    <property type="match status" value="1"/>
</dbReference>
<evidence type="ECO:0000256" key="3">
    <source>
        <dbReference type="ARBA" id="ARBA00022714"/>
    </source>
</evidence>
<dbReference type="EMBL" id="BSOJ01000032">
    <property type="protein sequence ID" value="GLR27488.1"/>
    <property type="molecule type" value="Genomic_DNA"/>
</dbReference>
<protein>
    <submittedName>
        <fullName evidence="13">Stearoyl-CoA 9-desaturase</fullName>
    </submittedName>
</protein>